<feature type="domain" description="Nephrocystin 3-like N-terminal" evidence="2">
    <location>
        <begin position="250"/>
        <end position="433"/>
    </location>
</feature>
<dbReference type="Pfam" id="PF24883">
    <property type="entry name" value="NPHP3_N"/>
    <property type="match status" value="1"/>
</dbReference>
<gene>
    <name evidence="4" type="ORF">PG999_000295</name>
</gene>
<comment type="caution">
    <text evidence="4">The sequence shown here is derived from an EMBL/GenBank/DDBJ whole genome shotgun (WGS) entry which is preliminary data.</text>
</comment>
<evidence type="ECO:0000259" key="3">
    <source>
        <dbReference type="Pfam" id="PF25053"/>
    </source>
</evidence>
<dbReference type="Gene3D" id="3.40.50.300">
    <property type="entry name" value="P-loop containing nucleotide triphosphate hydrolases"/>
    <property type="match status" value="1"/>
</dbReference>
<dbReference type="PANTHER" id="PTHR10039:SF5">
    <property type="entry name" value="NACHT DOMAIN-CONTAINING PROTEIN"/>
    <property type="match status" value="1"/>
</dbReference>
<name>A0AAW0RB25_9PEZI</name>
<dbReference type="InterPro" id="IPR056884">
    <property type="entry name" value="NPHP3-like_N"/>
</dbReference>
<dbReference type="InterPro" id="IPR027417">
    <property type="entry name" value="P-loop_NTPase"/>
</dbReference>
<evidence type="ECO:0000256" key="1">
    <source>
        <dbReference type="ARBA" id="ARBA00022737"/>
    </source>
</evidence>
<dbReference type="SUPFAM" id="SSF52540">
    <property type="entry name" value="P-loop containing nucleoside triphosphate hydrolases"/>
    <property type="match status" value="1"/>
</dbReference>
<evidence type="ECO:0000313" key="4">
    <source>
        <dbReference type="EMBL" id="KAK8132122.1"/>
    </source>
</evidence>
<dbReference type="EMBL" id="JAQQWP010000001">
    <property type="protein sequence ID" value="KAK8132122.1"/>
    <property type="molecule type" value="Genomic_DNA"/>
</dbReference>
<dbReference type="InterPro" id="IPR056693">
    <property type="entry name" value="DUF7791"/>
</dbReference>
<dbReference type="AlphaFoldDB" id="A0AAW0RB25"/>
<protein>
    <recommendedName>
        <fullName evidence="6">NACHT domain-containing protein</fullName>
    </recommendedName>
</protein>
<dbReference type="Proteomes" id="UP001392437">
    <property type="component" value="Unassembled WGS sequence"/>
</dbReference>
<accession>A0AAW0RB25</accession>
<proteinExistence type="predicted"/>
<feature type="domain" description="DUF7791" evidence="3">
    <location>
        <begin position="551"/>
        <end position="670"/>
    </location>
</feature>
<evidence type="ECO:0000259" key="2">
    <source>
        <dbReference type="Pfam" id="PF24883"/>
    </source>
</evidence>
<dbReference type="Pfam" id="PF25053">
    <property type="entry name" value="DUF7791"/>
    <property type="match status" value="1"/>
</dbReference>
<evidence type="ECO:0000313" key="5">
    <source>
        <dbReference type="Proteomes" id="UP001392437"/>
    </source>
</evidence>
<dbReference type="PANTHER" id="PTHR10039">
    <property type="entry name" value="AMELOGENIN"/>
    <property type="match status" value="1"/>
</dbReference>
<evidence type="ECO:0008006" key="6">
    <source>
        <dbReference type="Google" id="ProtNLM"/>
    </source>
</evidence>
<organism evidence="4 5">
    <name type="scientific">Apiospora kogelbergensis</name>
    <dbReference type="NCBI Taxonomy" id="1337665"/>
    <lineage>
        <taxon>Eukaryota</taxon>
        <taxon>Fungi</taxon>
        <taxon>Dikarya</taxon>
        <taxon>Ascomycota</taxon>
        <taxon>Pezizomycotina</taxon>
        <taxon>Sordariomycetes</taxon>
        <taxon>Xylariomycetidae</taxon>
        <taxon>Amphisphaeriales</taxon>
        <taxon>Apiosporaceae</taxon>
        <taxon>Apiospora</taxon>
    </lineage>
</organism>
<reference evidence="4 5" key="1">
    <citation type="submission" date="2023-01" db="EMBL/GenBank/DDBJ databases">
        <title>Analysis of 21 Apiospora genomes using comparative genomics revels a genus with tremendous synthesis potential of carbohydrate active enzymes and secondary metabolites.</title>
        <authorList>
            <person name="Sorensen T."/>
        </authorList>
    </citation>
    <scope>NUCLEOTIDE SEQUENCE [LARGE SCALE GENOMIC DNA]</scope>
    <source>
        <strain evidence="4 5">CBS 117206</strain>
    </source>
</reference>
<keyword evidence="1" id="KW-0677">Repeat</keyword>
<keyword evidence="5" id="KW-1185">Reference proteome</keyword>
<sequence>MDPVTALGVISSAIAIVDGVAKTLGLAWEIYNSVEGSSEETNFRLQLSERVRDVSQQLIPTDQLAICEEDRGLVSLARECNQLSRDITKELEKLKPKRRKSAWQSALAALRTARSKRKIENLEKHLSECHNQLHFQISHVSRQDLKALLASNNENGAKLTKLDQTLNTLQNTLQNVNETNARWFDPEALAQIRYFLDIGYEAMCEVIQDRVLRGVQGGFAELHYRYQTVERPFGNTFEWIFDFGKSNPEAAKFTDWLSSGGGIFHICGKPGSGKSTLMKKLFGHGITRTEVEKWAHANGDRKLVMANFFFYALGKDSRQKSLAGLVRTLVYHILEQRPLLTKEIFPARWVKALSESEVRSALVIGDDEIEIAFDRLTQPRENEILSQHCFCFFIDGLDEYQVTTSADRGDLVNKLLRLTNNQPKTFKVCVSSREENPFMDMVSQNNRFRLHKLTISDMRHYVDGRLTDTVSPQERQKLVSVITSKAEGVFLWVALVVQGIRQLAADGAGFSSLLRETESLPNDLNELFGRILATVNPGDRVHFNDVVGILRFIETLVTEENEFNSSLYLGLDDFYFLDDYEEDHHFAQNVHFTNREFLSLHEARSLAKRRLRGVCRGLVETIDQEDDGAPSRLNFIHRSVSDFLRSEKSWEAISNDPSDALDALSQLKLASLTQIWWKAGFEIPGTIHNWEIDQGGIEGQSAMIDSLIEERHKLHLDGPRLHSLVL</sequence>